<dbReference type="PANTHER" id="PTHR31800:SF1">
    <property type="entry name" value="COILED-COIL DOMAIN-CONTAINING PROTEIN 32"/>
    <property type="match status" value="1"/>
</dbReference>
<evidence type="ECO:0000313" key="1">
    <source>
        <dbReference type="Proteomes" id="UP000504618"/>
    </source>
</evidence>
<dbReference type="OrthoDB" id="5982503at2759"/>
<evidence type="ECO:0000313" key="2">
    <source>
        <dbReference type="RefSeq" id="XP_024868097.1"/>
    </source>
</evidence>
<dbReference type="Pfam" id="PF14989">
    <property type="entry name" value="CCDC32"/>
    <property type="match status" value="1"/>
</dbReference>
<reference evidence="2" key="1">
    <citation type="submission" date="2025-08" db="UniProtKB">
        <authorList>
            <consortium name="RefSeq"/>
        </authorList>
    </citation>
    <scope>IDENTIFICATION</scope>
    <source>
        <tissue evidence="2">Whole body</tissue>
    </source>
</reference>
<protein>
    <submittedName>
        <fullName evidence="2">Uncharacterized protein LOC112452218 isoform X1</fullName>
    </submittedName>
</protein>
<gene>
    <name evidence="2" type="primary">LOC112452218</name>
</gene>
<dbReference type="AlphaFoldDB" id="A0A6J1PEX8"/>
<name>A0A6J1PEX8_9HYME</name>
<accession>A0A6J1PEX8</accession>
<dbReference type="InterPro" id="IPR028039">
    <property type="entry name" value="CCDC32"/>
</dbReference>
<dbReference type="GO" id="GO:0044782">
    <property type="term" value="P:cilium organization"/>
    <property type="evidence" value="ECO:0007669"/>
    <property type="project" value="TreeGrafter"/>
</dbReference>
<sequence>MEAGYRHSTINVLFINWSGMKTNVSDPWRGTLAETTVDNDDSPNDRFEDSFLDAKISHRTHRRLSDSEQYLQKLYSRLKVLQGGTTKKDLVTSLSGAKEDCIARLITSGNNPQSEEEAELASNPLIRHIAPHLQALTASEVVHLLKADVLQATIQAEREGDITEELQTSQPSTELKAEHNN</sequence>
<proteinExistence type="predicted"/>
<organism evidence="1 2">
    <name type="scientific">Temnothorax curvispinosus</name>
    <dbReference type="NCBI Taxonomy" id="300111"/>
    <lineage>
        <taxon>Eukaryota</taxon>
        <taxon>Metazoa</taxon>
        <taxon>Ecdysozoa</taxon>
        <taxon>Arthropoda</taxon>
        <taxon>Hexapoda</taxon>
        <taxon>Insecta</taxon>
        <taxon>Pterygota</taxon>
        <taxon>Neoptera</taxon>
        <taxon>Endopterygota</taxon>
        <taxon>Hymenoptera</taxon>
        <taxon>Apocrita</taxon>
        <taxon>Aculeata</taxon>
        <taxon>Formicoidea</taxon>
        <taxon>Formicidae</taxon>
        <taxon>Myrmicinae</taxon>
        <taxon>Temnothorax</taxon>
    </lineage>
</organism>
<dbReference type="PANTHER" id="PTHR31800">
    <property type="entry name" value="COILED-COIL DOMAIN-CONTAINING PROTEIN 32"/>
    <property type="match status" value="1"/>
</dbReference>
<dbReference type="Proteomes" id="UP000504618">
    <property type="component" value="Unplaced"/>
</dbReference>
<dbReference type="RefSeq" id="XP_024868097.1">
    <property type="nucleotide sequence ID" value="XM_025012329.1"/>
</dbReference>
<keyword evidence="1" id="KW-1185">Reference proteome</keyword>
<dbReference type="GeneID" id="112452218"/>